<reference evidence="1" key="2">
    <citation type="journal article" date="2015" name="Fish Shellfish Immunol.">
        <title>Early steps in the European eel (Anguilla anguilla)-Vibrio vulnificus interaction in the gills: Role of the RtxA13 toxin.</title>
        <authorList>
            <person name="Callol A."/>
            <person name="Pajuelo D."/>
            <person name="Ebbesson L."/>
            <person name="Teles M."/>
            <person name="MacKenzie S."/>
            <person name="Amaro C."/>
        </authorList>
    </citation>
    <scope>NUCLEOTIDE SEQUENCE</scope>
</reference>
<dbReference type="EMBL" id="GBXM01092767">
    <property type="protein sequence ID" value="JAH15810.1"/>
    <property type="molecule type" value="Transcribed_RNA"/>
</dbReference>
<name>A0A0E9QHK5_ANGAN</name>
<protein>
    <submittedName>
        <fullName evidence="1">Uncharacterized protein</fullName>
    </submittedName>
</protein>
<proteinExistence type="predicted"/>
<organism evidence="1">
    <name type="scientific">Anguilla anguilla</name>
    <name type="common">European freshwater eel</name>
    <name type="synonym">Muraena anguilla</name>
    <dbReference type="NCBI Taxonomy" id="7936"/>
    <lineage>
        <taxon>Eukaryota</taxon>
        <taxon>Metazoa</taxon>
        <taxon>Chordata</taxon>
        <taxon>Craniata</taxon>
        <taxon>Vertebrata</taxon>
        <taxon>Euteleostomi</taxon>
        <taxon>Actinopterygii</taxon>
        <taxon>Neopterygii</taxon>
        <taxon>Teleostei</taxon>
        <taxon>Anguilliformes</taxon>
        <taxon>Anguillidae</taxon>
        <taxon>Anguilla</taxon>
    </lineage>
</organism>
<accession>A0A0E9QHK5</accession>
<evidence type="ECO:0000313" key="1">
    <source>
        <dbReference type="EMBL" id="JAH15810.1"/>
    </source>
</evidence>
<sequence length="39" mass="4512">MWLCWEQKPSTHTGPLRLRHCGGVFYEAGLLSYLNNCTE</sequence>
<reference evidence="1" key="1">
    <citation type="submission" date="2014-11" db="EMBL/GenBank/DDBJ databases">
        <authorList>
            <person name="Amaro Gonzalez C."/>
        </authorList>
    </citation>
    <scope>NUCLEOTIDE SEQUENCE</scope>
</reference>
<dbReference type="AlphaFoldDB" id="A0A0E9QHK5"/>